<dbReference type="EMBL" id="JBHULH010000004">
    <property type="protein sequence ID" value="MFD2567948.1"/>
    <property type="molecule type" value="Genomic_DNA"/>
</dbReference>
<dbReference type="PANTHER" id="PTHR43066:SF11">
    <property type="entry name" value="PEPTIDASE S54 RHOMBOID DOMAIN-CONTAINING PROTEIN"/>
    <property type="match status" value="1"/>
</dbReference>
<dbReference type="SUPFAM" id="SSF144091">
    <property type="entry name" value="Rhomboid-like"/>
    <property type="match status" value="1"/>
</dbReference>
<dbReference type="InterPro" id="IPR022764">
    <property type="entry name" value="Peptidase_S54_rhomboid_dom"/>
</dbReference>
<evidence type="ECO:0000256" key="5">
    <source>
        <dbReference type="SAM" id="MobiDB-lite"/>
    </source>
</evidence>
<keyword evidence="10" id="KW-1185">Reference proteome</keyword>
<comment type="subcellular location">
    <subcellularLocation>
        <location evidence="1">Membrane</location>
        <topology evidence="1">Multi-pass membrane protein</topology>
    </subcellularLocation>
</comment>
<feature type="transmembrane region" description="Helical" evidence="6">
    <location>
        <begin position="190"/>
        <end position="207"/>
    </location>
</feature>
<dbReference type="InterPro" id="IPR035952">
    <property type="entry name" value="Rhomboid-like_sf"/>
</dbReference>
<evidence type="ECO:0000256" key="1">
    <source>
        <dbReference type="ARBA" id="ARBA00004141"/>
    </source>
</evidence>
<evidence type="ECO:0000256" key="6">
    <source>
        <dbReference type="SAM" id="Phobius"/>
    </source>
</evidence>
<feature type="transmembrane region" description="Helical" evidence="6">
    <location>
        <begin position="133"/>
        <end position="155"/>
    </location>
</feature>
<evidence type="ECO:0000259" key="7">
    <source>
        <dbReference type="Pfam" id="PF01694"/>
    </source>
</evidence>
<organism evidence="9 10">
    <name type="scientific">Pseudotenacibaculum haliotis</name>
    <dbReference type="NCBI Taxonomy" id="1862138"/>
    <lineage>
        <taxon>Bacteria</taxon>
        <taxon>Pseudomonadati</taxon>
        <taxon>Bacteroidota</taxon>
        <taxon>Flavobacteriia</taxon>
        <taxon>Flavobacteriales</taxon>
        <taxon>Flavobacteriaceae</taxon>
        <taxon>Pseudotenacibaculum</taxon>
    </lineage>
</organism>
<accession>A0ABW5LSZ3</accession>
<gene>
    <name evidence="9" type="ORF">ACFSRZ_11230</name>
</gene>
<feature type="transmembrane region" description="Helical" evidence="6">
    <location>
        <begin position="167"/>
        <end position="184"/>
    </location>
</feature>
<dbReference type="Proteomes" id="UP001597508">
    <property type="component" value="Unassembled WGS sequence"/>
</dbReference>
<feature type="domain" description="DUF6576" evidence="8">
    <location>
        <begin position="251"/>
        <end position="281"/>
    </location>
</feature>
<evidence type="ECO:0000313" key="9">
    <source>
        <dbReference type="EMBL" id="MFD2567948.1"/>
    </source>
</evidence>
<keyword evidence="9" id="KW-0378">Hydrolase</keyword>
<comment type="caution">
    <text evidence="9">The sequence shown here is derived from an EMBL/GenBank/DDBJ whole genome shotgun (WGS) entry which is preliminary data.</text>
</comment>
<dbReference type="RefSeq" id="WP_379666653.1">
    <property type="nucleotide sequence ID" value="NZ_JBHULH010000004.1"/>
</dbReference>
<feature type="transmembrane region" description="Helical" evidence="6">
    <location>
        <begin position="104"/>
        <end position="121"/>
    </location>
</feature>
<keyword evidence="4 6" id="KW-0472">Membrane</keyword>
<feature type="region of interest" description="Disordered" evidence="5">
    <location>
        <begin position="232"/>
        <end position="256"/>
    </location>
</feature>
<reference evidence="10" key="1">
    <citation type="journal article" date="2019" name="Int. J. Syst. Evol. Microbiol.">
        <title>The Global Catalogue of Microorganisms (GCM) 10K type strain sequencing project: providing services to taxonomists for standard genome sequencing and annotation.</title>
        <authorList>
            <consortium name="The Broad Institute Genomics Platform"/>
            <consortium name="The Broad Institute Genome Sequencing Center for Infectious Disease"/>
            <person name="Wu L."/>
            <person name="Ma J."/>
        </authorList>
    </citation>
    <scope>NUCLEOTIDE SEQUENCE [LARGE SCALE GENOMIC DNA]</scope>
    <source>
        <strain evidence="10">KCTC 52127</strain>
    </source>
</reference>
<dbReference type="InterPro" id="IPR046483">
    <property type="entry name" value="DUF6576"/>
</dbReference>
<dbReference type="Pfam" id="PF01694">
    <property type="entry name" value="Rhomboid"/>
    <property type="match status" value="1"/>
</dbReference>
<feature type="domain" description="Peptidase S54 rhomboid" evidence="7">
    <location>
        <begin position="65"/>
        <end position="207"/>
    </location>
</feature>
<evidence type="ECO:0000259" key="8">
    <source>
        <dbReference type="Pfam" id="PF20216"/>
    </source>
</evidence>
<dbReference type="EC" id="3.4.21.105" evidence="9"/>
<protein>
    <submittedName>
        <fullName evidence="9">Rhomboid family intramembrane serine protease</fullName>
        <ecNumber evidence="9">3.4.21.105</ecNumber>
    </submittedName>
</protein>
<keyword evidence="9" id="KW-0645">Protease</keyword>
<dbReference type="Gene3D" id="1.20.1540.10">
    <property type="entry name" value="Rhomboid-like"/>
    <property type="match status" value="1"/>
</dbReference>
<feature type="compositionally biased region" description="Basic residues" evidence="5">
    <location>
        <begin position="232"/>
        <end position="249"/>
    </location>
</feature>
<evidence type="ECO:0000313" key="10">
    <source>
        <dbReference type="Proteomes" id="UP001597508"/>
    </source>
</evidence>
<feature type="transmembrane region" description="Helical" evidence="6">
    <location>
        <begin position="21"/>
        <end position="41"/>
    </location>
</feature>
<evidence type="ECO:0000256" key="4">
    <source>
        <dbReference type="ARBA" id="ARBA00023136"/>
    </source>
</evidence>
<proteinExistence type="predicted"/>
<sequence>MSILKDLQIRFRNGSIVEQLIYINIAVFIVTLLLGSFSGLFDSKPDFIGDWFALSSSFEIWITRPWTIVTYGFFHGGFMHILFNLLWLYIFGRLFLDYFTPKQLLNFYLLGTVFGGLAYMLSYNFFPVFEGKLGSMVGASAGVSAIIIGTATYIPNYKIHFRFIGPIKVWHLAAFFIIIDLLQMSSLKNGGGHISHLGGALFGFLYVRQASNKKLNIFGSFSNLFKRKEKPLKTVHKSKRRRPAPQPKHVKSDKQQKIDDILDKISKSGYDTLTKEEKEFLFKQGK</sequence>
<evidence type="ECO:0000256" key="3">
    <source>
        <dbReference type="ARBA" id="ARBA00022989"/>
    </source>
</evidence>
<feature type="transmembrane region" description="Helical" evidence="6">
    <location>
        <begin position="68"/>
        <end position="92"/>
    </location>
</feature>
<evidence type="ECO:0000256" key="2">
    <source>
        <dbReference type="ARBA" id="ARBA00022692"/>
    </source>
</evidence>
<dbReference type="Pfam" id="PF20216">
    <property type="entry name" value="DUF6576"/>
    <property type="match status" value="1"/>
</dbReference>
<dbReference type="PANTHER" id="PTHR43066">
    <property type="entry name" value="RHOMBOID-RELATED PROTEIN"/>
    <property type="match status" value="1"/>
</dbReference>
<dbReference type="GO" id="GO:0008233">
    <property type="term" value="F:peptidase activity"/>
    <property type="evidence" value="ECO:0007669"/>
    <property type="project" value="UniProtKB-KW"/>
</dbReference>
<dbReference type="GO" id="GO:0006508">
    <property type="term" value="P:proteolysis"/>
    <property type="evidence" value="ECO:0007669"/>
    <property type="project" value="UniProtKB-KW"/>
</dbReference>
<keyword evidence="2 6" id="KW-0812">Transmembrane</keyword>
<keyword evidence="3 6" id="KW-1133">Transmembrane helix</keyword>
<name>A0ABW5LSZ3_9FLAO</name>